<gene>
    <name evidence="4" type="ORF">S01H4_61103</name>
</gene>
<dbReference type="AlphaFoldDB" id="X1DT60"/>
<dbReference type="InterPro" id="IPR050197">
    <property type="entry name" value="Aldolase_class_II_sugar_metab"/>
</dbReference>
<comment type="caution">
    <text evidence="4">The sequence shown here is derived from an EMBL/GenBank/DDBJ whole genome shotgun (WGS) entry which is preliminary data.</text>
</comment>
<dbReference type="SUPFAM" id="SSF53639">
    <property type="entry name" value="AraD/HMP-PK domain-like"/>
    <property type="match status" value="1"/>
</dbReference>
<dbReference type="InterPro" id="IPR036409">
    <property type="entry name" value="Aldolase_II/adducin_N_sf"/>
</dbReference>
<evidence type="ECO:0000256" key="2">
    <source>
        <dbReference type="ARBA" id="ARBA00023239"/>
    </source>
</evidence>
<evidence type="ECO:0000313" key="4">
    <source>
        <dbReference type="EMBL" id="GAH08149.1"/>
    </source>
</evidence>
<organism evidence="4">
    <name type="scientific">marine sediment metagenome</name>
    <dbReference type="NCBI Taxonomy" id="412755"/>
    <lineage>
        <taxon>unclassified sequences</taxon>
        <taxon>metagenomes</taxon>
        <taxon>ecological metagenomes</taxon>
    </lineage>
</organism>
<name>X1DT60_9ZZZZ</name>
<proteinExistence type="predicted"/>
<feature type="non-terminal residue" evidence="4">
    <location>
        <position position="1"/>
    </location>
</feature>
<evidence type="ECO:0000259" key="3">
    <source>
        <dbReference type="SMART" id="SM01007"/>
    </source>
</evidence>
<dbReference type="SMART" id="SM01007">
    <property type="entry name" value="Aldolase_II"/>
    <property type="match status" value="1"/>
</dbReference>
<dbReference type="GO" id="GO:0005829">
    <property type="term" value="C:cytosol"/>
    <property type="evidence" value="ECO:0007669"/>
    <property type="project" value="TreeGrafter"/>
</dbReference>
<keyword evidence="1" id="KW-0479">Metal-binding</keyword>
<dbReference type="EMBL" id="BART01036162">
    <property type="protein sequence ID" value="GAH08149.1"/>
    <property type="molecule type" value="Genomic_DNA"/>
</dbReference>
<protein>
    <recommendedName>
        <fullName evidence="3">Class II aldolase/adducin N-terminal domain-containing protein</fullName>
    </recommendedName>
</protein>
<dbReference type="GO" id="GO:0019323">
    <property type="term" value="P:pentose catabolic process"/>
    <property type="evidence" value="ECO:0007669"/>
    <property type="project" value="TreeGrafter"/>
</dbReference>
<keyword evidence="2" id="KW-0456">Lyase</keyword>
<dbReference type="InterPro" id="IPR001303">
    <property type="entry name" value="Aldolase_II/adducin_N"/>
</dbReference>
<dbReference type="Gene3D" id="3.40.225.10">
    <property type="entry name" value="Class II aldolase/adducin N-terminal domain"/>
    <property type="match status" value="1"/>
</dbReference>
<dbReference type="PANTHER" id="PTHR22789:SF0">
    <property type="entry name" value="3-OXO-TETRONATE 4-PHOSPHATE DECARBOXYLASE-RELATED"/>
    <property type="match status" value="1"/>
</dbReference>
<sequence length="177" mass="18960">SKEAVLSVAKEMINCGLVEGTAGNVSARLPNGNVVLTPSSIDYHSMTLDDLVVTDIEGTVLEGDKSPTTEKSLHLACLKKHQNIGAVMHCHAMFATMFAIVRQPIPCVIEEFDVYVGGDVPVAEYKLTGSDDLAEEVSNWVEDKGAVLMANHGLLCVGKDPVDVLKVAKLVERTAKI</sequence>
<feature type="non-terminal residue" evidence="4">
    <location>
        <position position="177"/>
    </location>
</feature>
<dbReference type="PANTHER" id="PTHR22789">
    <property type="entry name" value="FUCULOSE PHOSPHATE ALDOLASE"/>
    <property type="match status" value="1"/>
</dbReference>
<evidence type="ECO:0000256" key="1">
    <source>
        <dbReference type="ARBA" id="ARBA00022723"/>
    </source>
</evidence>
<accession>X1DT60</accession>
<dbReference type="GO" id="GO:0016832">
    <property type="term" value="F:aldehyde-lyase activity"/>
    <property type="evidence" value="ECO:0007669"/>
    <property type="project" value="TreeGrafter"/>
</dbReference>
<dbReference type="GO" id="GO:0046872">
    <property type="term" value="F:metal ion binding"/>
    <property type="evidence" value="ECO:0007669"/>
    <property type="project" value="UniProtKB-KW"/>
</dbReference>
<dbReference type="Pfam" id="PF00596">
    <property type="entry name" value="Aldolase_II"/>
    <property type="match status" value="1"/>
</dbReference>
<feature type="domain" description="Class II aldolase/adducin N-terminal" evidence="3">
    <location>
        <begin position="3"/>
        <end position="177"/>
    </location>
</feature>
<reference evidence="4" key="1">
    <citation type="journal article" date="2014" name="Front. Microbiol.">
        <title>High frequency of phylogenetically diverse reductive dehalogenase-homologous genes in deep subseafloor sedimentary metagenomes.</title>
        <authorList>
            <person name="Kawai M."/>
            <person name="Futagami T."/>
            <person name="Toyoda A."/>
            <person name="Takaki Y."/>
            <person name="Nishi S."/>
            <person name="Hori S."/>
            <person name="Arai W."/>
            <person name="Tsubouchi T."/>
            <person name="Morono Y."/>
            <person name="Uchiyama I."/>
            <person name="Ito T."/>
            <person name="Fujiyama A."/>
            <person name="Inagaki F."/>
            <person name="Takami H."/>
        </authorList>
    </citation>
    <scope>NUCLEOTIDE SEQUENCE</scope>
    <source>
        <strain evidence="4">Expedition CK06-06</strain>
    </source>
</reference>